<evidence type="ECO:0000256" key="1">
    <source>
        <dbReference type="ARBA" id="ARBA00004202"/>
    </source>
</evidence>
<dbReference type="InterPro" id="IPR027417">
    <property type="entry name" value="P-loop_NTPase"/>
</dbReference>
<dbReference type="InterPro" id="IPR030946">
    <property type="entry name" value="EcfA2"/>
</dbReference>
<dbReference type="InterPro" id="IPR003593">
    <property type="entry name" value="AAA+_ATPase"/>
</dbReference>
<organism evidence="10 11">
    <name type="scientific">Succiniclasticum ruminis</name>
    <dbReference type="NCBI Taxonomy" id="40841"/>
    <lineage>
        <taxon>Bacteria</taxon>
        <taxon>Bacillati</taxon>
        <taxon>Bacillota</taxon>
        <taxon>Negativicutes</taxon>
        <taxon>Acidaminococcales</taxon>
        <taxon>Acidaminococcaceae</taxon>
        <taxon>Succiniclasticum</taxon>
    </lineage>
</organism>
<evidence type="ECO:0000259" key="9">
    <source>
        <dbReference type="PROSITE" id="PS50893"/>
    </source>
</evidence>
<dbReference type="SUPFAM" id="SSF52540">
    <property type="entry name" value="P-loop containing nucleoside triphosphate hydrolases"/>
    <property type="match status" value="1"/>
</dbReference>
<evidence type="ECO:0000256" key="3">
    <source>
        <dbReference type="ARBA" id="ARBA00022475"/>
    </source>
</evidence>
<dbReference type="SMART" id="SM00382">
    <property type="entry name" value="AAA"/>
    <property type="match status" value="1"/>
</dbReference>
<dbReference type="OrthoDB" id="9784332at2"/>
<dbReference type="InterPro" id="IPR003439">
    <property type="entry name" value="ABC_transporter-like_ATP-bd"/>
</dbReference>
<feature type="domain" description="ABC transporter" evidence="9">
    <location>
        <begin position="3"/>
        <end position="245"/>
    </location>
</feature>
<dbReference type="GO" id="GO:0016887">
    <property type="term" value="F:ATP hydrolysis activity"/>
    <property type="evidence" value="ECO:0007669"/>
    <property type="project" value="InterPro"/>
</dbReference>
<comment type="similarity">
    <text evidence="8">Belongs to the ABC transporter superfamily. Energy-coupling factor EcfA family.</text>
</comment>
<name>A0A1G6IGG8_9FIRM</name>
<keyword evidence="4 8" id="KW-0547">Nucleotide-binding</keyword>
<protein>
    <recommendedName>
        <fullName evidence="8">Energy-coupling factor transporter ATP-binding protein EcfA2</fullName>
        <ecNumber evidence="8">7.-.-.-</ecNumber>
    </recommendedName>
</protein>
<keyword evidence="3 8" id="KW-1003">Cell membrane</keyword>
<keyword evidence="5 8" id="KW-0067">ATP-binding</keyword>
<dbReference type="PROSITE" id="PS00211">
    <property type="entry name" value="ABC_TRANSPORTER_1"/>
    <property type="match status" value="1"/>
</dbReference>
<dbReference type="InterPro" id="IPR015856">
    <property type="entry name" value="ABC_transpr_CbiO/EcfA_su"/>
</dbReference>
<proteinExistence type="inferred from homology"/>
<dbReference type="EMBL" id="FMYW01000002">
    <property type="protein sequence ID" value="SDC05105.1"/>
    <property type="molecule type" value="Genomic_DNA"/>
</dbReference>
<dbReference type="RefSeq" id="WP_093729227.1">
    <property type="nucleotide sequence ID" value="NZ_FMYW01000002.1"/>
</dbReference>
<dbReference type="GO" id="GO:0043190">
    <property type="term" value="C:ATP-binding cassette (ABC) transporter complex"/>
    <property type="evidence" value="ECO:0007669"/>
    <property type="project" value="TreeGrafter"/>
</dbReference>
<dbReference type="GO" id="GO:0042626">
    <property type="term" value="F:ATPase-coupled transmembrane transporter activity"/>
    <property type="evidence" value="ECO:0007669"/>
    <property type="project" value="TreeGrafter"/>
</dbReference>
<dbReference type="PANTHER" id="PTHR43553">
    <property type="entry name" value="HEAVY METAL TRANSPORTER"/>
    <property type="match status" value="1"/>
</dbReference>
<keyword evidence="7 8" id="KW-0472">Membrane</keyword>
<dbReference type="Gene3D" id="3.40.50.300">
    <property type="entry name" value="P-loop containing nucleotide triphosphate hydrolases"/>
    <property type="match status" value="1"/>
</dbReference>
<keyword evidence="6" id="KW-1278">Translocase</keyword>
<evidence type="ECO:0000256" key="7">
    <source>
        <dbReference type="ARBA" id="ARBA00023136"/>
    </source>
</evidence>
<dbReference type="GO" id="GO:0005524">
    <property type="term" value="F:ATP binding"/>
    <property type="evidence" value="ECO:0007669"/>
    <property type="project" value="UniProtKB-UniRule"/>
</dbReference>
<dbReference type="NCBIfam" id="TIGR04521">
    <property type="entry name" value="ECF_ATPase_2"/>
    <property type="match status" value="1"/>
</dbReference>
<keyword evidence="2 8" id="KW-0813">Transport</keyword>
<dbReference type="FunFam" id="3.40.50.300:FF:000224">
    <property type="entry name" value="Energy-coupling factor transporter ATP-binding protein EcfA"/>
    <property type="match status" value="1"/>
</dbReference>
<keyword evidence="11" id="KW-1185">Reference proteome</keyword>
<evidence type="ECO:0000256" key="8">
    <source>
        <dbReference type="RuleBase" id="RU365104"/>
    </source>
</evidence>
<evidence type="ECO:0000256" key="4">
    <source>
        <dbReference type="ARBA" id="ARBA00022741"/>
    </source>
</evidence>
<reference evidence="11" key="1">
    <citation type="submission" date="2016-10" db="EMBL/GenBank/DDBJ databases">
        <authorList>
            <person name="Varghese N."/>
            <person name="Submissions S."/>
        </authorList>
    </citation>
    <scope>NUCLEOTIDE SEQUENCE [LARGE SCALE GENOMIC DNA]</scope>
    <source>
        <strain evidence="11">DSM 11005</strain>
    </source>
</reference>
<accession>A0A1G6IGG8</accession>
<dbReference type="InterPro" id="IPR017871">
    <property type="entry name" value="ABC_transporter-like_CS"/>
</dbReference>
<evidence type="ECO:0000256" key="2">
    <source>
        <dbReference type="ARBA" id="ARBA00022448"/>
    </source>
</evidence>
<dbReference type="PANTHER" id="PTHR43553:SF27">
    <property type="entry name" value="ENERGY-COUPLING FACTOR TRANSPORTER ATP-BINDING PROTEIN ECFA2"/>
    <property type="match status" value="1"/>
</dbReference>
<dbReference type="PROSITE" id="PS50893">
    <property type="entry name" value="ABC_TRANSPORTER_2"/>
    <property type="match status" value="1"/>
</dbReference>
<comment type="subcellular location">
    <subcellularLocation>
        <location evidence="1 8">Cell membrane</location>
        <topology evidence="1 8">Peripheral membrane protein</topology>
    </subcellularLocation>
</comment>
<dbReference type="Proteomes" id="UP000198943">
    <property type="component" value="Unassembled WGS sequence"/>
</dbReference>
<gene>
    <name evidence="10" type="ORF">SAMN04487864_10243</name>
</gene>
<dbReference type="EC" id="7.-.-.-" evidence="8"/>
<evidence type="ECO:0000313" key="10">
    <source>
        <dbReference type="EMBL" id="SDC05105.1"/>
    </source>
</evidence>
<dbReference type="AlphaFoldDB" id="A0A1G6IGG8"/>
<sequence>MSIKLEHVSYTYMPGTPYEKEALKDVSLEIHKGEFVAVIGHTGSGKSTLVQNLNGLLHPAKGTASLDGVDLSGKTNEAKLARGRIGMVFQYPEHQLFAETVYEDIAFGPRNLGLSADEVETRVRDAMKFVGLDFETYAQRSPFSLSGGQMRRAAIAGVVAMNPDYLILDEPSAGLDPGSRNAVFAEIMALYKKRGIGIIMVTHSMEEAAKYAKRMLVVYKGEVILDGKPGEIFLKEKNRLLEAGMDIPEVYKLADALRAKGLRLPYEITDAKRLLAEVKRRKGLK</sequence>
<comment type="subunit">
    <text evidence="8">Forms a stable energy-coupling factor (ECF) transporter complex composed of 2 membrane-embedded substrate-binding proteins (S component), 2 ATP-binding proteins (A component) and 2 transmembrane proteins (T component).</text>
</comment>
<evidence type="ECO:0000256" key="5">
    <source>
        <dbReference type="ARBA" id="ARBA00022840"/>
    </source>
</evidence>
<evidence type="ECO:0000256" key="6">
    <source>
        <dbReference type="ARBA" id="ARBA00022967"/>
    </source>
</evidence>
<comment type="function">
    <text evidence="8">ATP-binding (A) component of a common energy-coupling factor (ECF) ABC-transporter complex.</text>
</comment>
<dbReference type="CDD" id="cd03225">
    <property type="entry name" value="ABC_cobalt_CbiO_domain1"/>
    <property type="match status" value="1"/>
</dbReference>
<evidence type="ECO:0000313" key="11">
    <source>
        <dbReference type="Proteomes" id="UP000198943"/>
    </source>
</evidence>
<dbReference type="InterPro" id="IPR050095">
    <property type="entry name" value="ECF_ABC_transporter_ATP-bd"/>
</dbReference>
<dbReference type="Pfam" id="PF00005">
    <property type="entry name" value="ABC_tran"/>
    <property type="match status" value="1"/>
</dbReference>